<reference evidence="2" key="1">
    <citation type="journal article" date="2014" name="Int. J. Syst. Evol. Microbiol.">
        <title>Complete genome sequence of Corynebacterium casei LMG S-19264T (=DSM 44701T), isolated from a smear-ripened cheese.</title>
        <authorList>
            <consortium name="US DOE Joint Genome Institute (JGI-PGF)"/>
            <person name="Walter F."/>
            <person name="Albersmeier A."/>
            <person name="Kalinowski J."/>
            <person name="Ruckert C."/>
        </authorList>
    </citation>
    <scope>NUCLEOTIDE SEQUENCE</scope>
    <source>
        <strain evidence="2">CGMCC 1.15966</strain>
    </source>
</reference>
<organism evidence="2 3">
    <name type="scientific">Sphingobacterium cellulitidis</name>
    <dbReference type="NCBI Taxonomy" id="1768011"/>
    <lineage>
        <taxon>Bacteria</taxon>
        <taxon>Pseudomonadati</taxon>
        <taxon>Bacteroidota</taxon>
        <taxon>Sphingobacteriia</taxon>
        <taxon>Sphingobacteriales</taxon>
        <taxon>Sphingobacteriaceae</taxon>
        <taxon>Sphingobacterium</taxon>
    </lineage>
</organism>
<dbReference type="AlphaFoldDB" id="A0A8H9KX81"/>
<dbReference type="InterPro" id="IPR029045">
    <property type="entry name" value="ClpP/crotonase-like_dom_sf"/>
</dbReference>
<dbReference type="PANTHER" id="PTHR32060:SF22">
    <property type="entry name" value="CARBOXYL-TERMINAL-PROCESSING PEPTIDASE 3, CHLOROPLASTIC"/>
    <property type="match status" value="1"/>
</dbReference>
<dbReference type="PANTHER" id="PTHR32060">
    <property type="entry name" value="TAIL-SPECIFIC PROTEASE"/>
    <property type="match status" value="1"/>
</dbReference>
<dbReference type="GO" id="GO:0007165">
    <property type="term" value="P:signal transduction"/>
    <property type="evidence" value="ECO:0007669"/>
    <property type="project" value="TreeGrafter"/>
</dbReference>
<dbReference type="GO" id="GO:0008236">
    <property type="term" value="F:serine-type peptidase activity"/>
    <property type="evidence" value="ECO:0007669"/>
    <property type="project" value="InterPro"/>
</dbReference>
<comment type="caution">
    <text evidence="2">The sequence shown here is derived from an EMBL/GenBank/DDBJ whole genome shotgun (WGS) entry which is preliminary data.</text>
</comment>
<accession>A0A8H9KX81</accession>
<dbReference type="EMBL" id="BMKM01000002">
    <property type="protein sequence ID" value="GGE17353.1"/>
    <property type="molecule type" value="Genomic_DNA"/>
</dbReference>
<dbReference type="GO" id="GO:0006508">
    <property type="term" value="P:proteolysis"/>
    <property type="evidence" value="ECO:0007669"/>
    <property type="project" value="InterPro"/>
</dbReference>
<keyword evidence="3" id="KW-1185">Reference proteome</keyword>
<protein>
    <recommendedName>
        <fullName evidence="1">Tail specific protease domain-containing protein</fullName>
    </recommendedName>
</protein>
<dbReference type="SUPFAM" id="SSF52096">
    <property type="entry name" value="ClpP/crotonase"/>
    <property type="match status" value="1"/>
</dbReference>
<dbReference type="InterPro" id="IPR005151">
    <property type="entry name" value="Tail-specific_protease"/>
</dbReference>
<evidence type="ECO:0000313" key="2">
    <source>
        <dbReference type="EMBL" id="GGE17353.1"/>
    </source>
</evidence>
<dbReference type="Gene3D" id="3.30.750.44">
    <property type="match status" value="1"/>
</dbReference>
<gene>
    <name evidence="2" type="ORF">GCM10011516_13850</name>
</gene>
<evidence type="ECO:0000259" key="1">
    <source>
        <dbReference type="SMART" id="SM00245"/>
    </source>
</evidence>
<name>A0A8H9KX81_9SPHI</name>
<dbReference type="Proteomes" id="UP000614460">
    <property type="component" value="Unassembled WGS sequence"/>
</dbReference>
<dbReference type="GO" id="GO:0030288">
    <property type="term" value="C:outer membrane-bounded periplasmic space"/>
    <property type="evidence" value="ECO:0007669"/>
    <property type="project" value="TreeGrafter"/>
</dbReference>
<feature type="domain" description="Tail specific protease" evidence="1">
    <location>
        <begin position="186"/>
        <end position="430"/>
    </location>
</feature>
<dbReference type="SMART" id="SM00245">
    <property type="entry name" value="TSPc"/>
    <property type="match status" value="1"/>
</dbReference>
<proteinExistence type="predicted"/>
<sequence length="456" mass="51727">MSISNILKAQIPNTISPVDKQFGLSKFWSDVNNNFVYLYKIDQEQWNQAYREAIAAIQETKNDYEYFRELQRLCALLKDGHTQVFLPEALENQIMITNFGEYRILFSHVQGKVYVTNVNKSKSQIIPIGSEVIKVNGLPTREYQQKYVLPFISSSTEGDLLNKAAYNLLSGFEGDQYRIEIKTPKGKIEHFTLTHSETLENEWSSIPKGNQKLSEFKWLKGEIGYFAIRSFDDVSVVQDFEENLPELQKAKSIIIDLRDNGGGSGRNALNVAKYFVEGDSIYGARNYSREIIPTERAIGSFLTAQDTINGKEQWGLSKEEATNLYKAYSGTKFHSYEYKANYVQTKVKLKVPVVILTNNNTASAAEDFLIFLYNQKNIIRIGEYSNGSTGQPLQINLPANSTAWICTKKVTLANGEEFVGIGIKPNVLVEKDLQDIINPSKYDSQLQEAIIYLKAK</sequence>
<dbReference type="Pfam" id="PF03572">
    <property type="entry name" value="Peptidase_S41"/>
    <property type="match status" value="1"/>
</dbReference>
<dbReference type="Gene3D" id="3.90.226.10">
    <property type="entry name" value="2-enoyl-CoA Hydratase, Chain A, domain 1"/>
    <property type="match status" value="1"/>
</dbReference>
<dbReference type="GO" id="GO:0004175">
    <property type="term" value="F:endopeptidase activity"/>
    <property type="evidence" value="ECO:0007669"/>
    <property type="project" value="TreeGrafter"/>
</dbReference>
<reference evidence="2" key="2">
    <citation type="submission" date="2020-09" db="EMBL/GenBank/DDBJ databases">
        <authorList>
            <person name="Sun Q."/>
            <person name="Zhou Y."/>
        </authorList>
    </citation>
    <scope>NUCLEOTIDE SEQUENCE</scope>
    <source>
        <strain evidence="2">CGMCC 1.15966</strain>
    </source>
</reference>
<dbReference type="RefSeq" id="WP_182499035.1">
    <property type="nucleotide sequence ID" value="NZ_BMKM01000002.1"/>
</dbReference>
<evidence type="ECO:0000313" key="3">
    <source>
        <dbReference type="Proteomes" id="UP000614460"/>
    </source>
</evidence>